<protein>
    <submittedName>
        <fullName evidence="2">Uncharacterized protein</fullName>
    </submittedName>
</protein>
<organism evidence="2 3">
    <name type="scientific">Hypsizygus marmoreus</name>
    <name type="common">White beech mushroom</name>
    <name type="synonym">Agaricus marmoreus</name>
    <dbReference type="NCBI Taxonomy" id="39966"/>
    <lineage>
        <taxon>Eukaryota</taxon>
        <taxon>Fungi</taxon>
        <taxon>Dikarya</taxon>
        <taxon>Basidiomycota</taxon>
        <taxon>Agaricomycotina</taxon>
        <taxon>Agaricomycetes</taxon>
        <taxon>Agaricomycetidae</taxon>
        <taxon>Agaricales</taxon>
        <taxon>Tricholomatineae</taxon>
        <taxon>Lyophyllaceae</taxon>
        <taxon>Hypsizygus</taxon>
    </lineage>
</organism>
<name>A0A369JLR3_HYPMA</name>
<dbReference type="EMBL" id="LUEZ02000052">
    <property type="protein sequence ID" value="RDB22282.1"/>
    <property type="molecule type" value="Genomic_DNA"/>
</dbReference>
<gene>
    <name evidence="2" type="ORF">Hypma_010571</name>
</gene>
<accession>A0A369JLR3</accession>
<dbReference type="AlphaFoldDB" id="A0A369JLR3"/>
<keyword evidence="3" id="KW-1185">Reference proteome</keyword>
<dbReference type="Proteomes" id="UP000076154">
    <property type="component" value="Unassembled WGS sequence"/>
</dbReference>
<reference evidence="2" key="1">
    <citation type="submission" date="2018-04" db="EMBL/GenBank/DDBJ databases">
        <title>Whole genome sequencing of Hypsizygus marmoreus.</title>
        <authorList>
            <person name="Choi I.-G."/>
            <person name="Min B."/>
            <person name="Kim J.-G."/>
            <person name="Kim S."/>
            <person name="Oh Y.-L."/>
            <person name="Kong W.-S."/>
            <person name="Park H."/>
            <person name="Jeong J."/>
            <person name="Song E.-S."/>
        </authorList>
    </citation>
    <scope>NUCLEOTIDE SEQUENCE [LARGE SCALE GENOMIC DNA]</scope>
    <source>
        <strain evidence="2">51987-8</strain>
    </source>
</reference>
<feature type="compositionally biased region" description="Low complexity" evidence="1">
    <location>
        <begin position="92"/>
        <end position="101"/>
    </location>
</feature>
<comment type="caution">
    <text evidence="2">The sequence shown here is derived from an EMBL/GenBank/DDBJ whole genome shotgun (WGS) entry which is preliminary data.</text>
</comment>
<feature type="region of interest" description="Disordered" evidence="1">
    <location>
        <begin position="84"/>
        <end position="106"/>
    </location>
</feature>
<dbReference type="OrthoDB" id="2952514at2759"/>
<sequence>MPKEPTTPVKKFPRSPYTSPTRSSLNVSPRKGAWILKTDAIKKYKLGRTDFDAILPVEVRKNPRGGADIMKYNDCDVQALAQRLRSGEGLPSTSSSSADDTALAKPNGRRIMRTNAMKEYNLKSNQMDRIKPISSTPNVHGSNTRFYNVCDVEALAKQAGTLAKAPTASTSSYNDYDYEYDYNPFDGLSHEEAYFKLMSVMHPDRPSA</sequence>
<proteinExistence type="predicted"/>
<evidence type="ECO:0000313" key="3">
    <source>
        <dbReference type="Proteomes" id="UP000076154"/>
    </source>
</evidence>
<feature type="region of interest" description="Disordered" evidence="1">
    <location>
        <begin position="1"/>
        <end position="28"/>
    </location>
</feature>
<dbReference type="InParanoid" id="A0A369JLR3"/>
<evidence type="ECO:0000256" key="1">
    <source>
        <dbReference type="SAM" id="MobiDB-lite"/>
    </source>
</evidence>
<evidence type="ECO:0000313" key="2">
    <source>
        <dbReference type="EMBL" id="RDB22282.1"/>
    </source>
</evidence>
<feature type="compositionally biased region" description="Low complexity" evidence="1">
    <location>
        <begin position="14"/>
        <end position="24"/>
    </location>
</feature>